<sequence length="700" mass="77892">MKLFNPIIQLMNRLKYGQKFALIGGLIAIYLAYLVTTTISDSNSNLKRIDMRQQGMTYNLLLNDLLKDIQMHRSLMLQIGKGEEGLQNELNAVNDDINEKIEKITNFDKKAKQLDATENWERLKERWENISSSVYEQNYGEIMVEVYNAYINDIINFMNKVGDNSDLFLNDNKVGNYLVENVVVTMPSLSEKLGQMSVIGQNITNREKIYNQERDQLIKLISDSQKSLNDMKYSLEVIAEEDPYFEKVLEEFNTISSDIVQYFFYISVNLIDGSTIVINTDDFLKYSSSTIENAFLMYETLSNELEKTMNNKVKDLQTVRMILYVSTALVIIFIVYLCTGFYLSIKHVVNQLKKITKDIAGGDLTTNISFHTRDEMKDVENAFNDMMKGLRNLVHKISTNAKEAAAASEELNTNAEQTSVSAEQVARAVQQVASGAENQTNSINESVHSLEETALGIQRIAENSNAVSDLAQHTRKQAEDGETTVSQTLEQMDSINEAVEQSNASIKELHEHSLHIGSISDAILGIADQTNLLALNAAIEAARAGEHGKGFAVVANEVRKLAEQTQQSTKQIGEIIAKIQQGTQRSVDGMATVTENVASGFEMTKETAVKFAEILRGMKDITPQIEEISATVQEISAGTQQVVATVSEVANISSENAAASEEVAASSEQQLAAMEEISSSSRNLSKMSEELQAVIKAFRV</sequence>
<dbReference type="PROSITE" id="PS50111">
    <property type="entry name" value="CHEMOTAXIS_TRANSDUC_2"/>
    <property type="match status" value="1"/>
</dbReference>
<keyword evidence="7" id="KW-0812">Transmembrane</keyword>
<evidence type="ECO:0000313" key="11">
    <source>
        <dbReference type="Proteomes" id="UP001223586"/>
    </source>
</evidence>
<evidence type="ECO:0000313" key="10">
    <source>
        <dbReference type="EMBL" id="MDQ0174337.1"/>
    </source>
</evidence>
<comment type="similarity">
    <text evidence="5">Belongs to the methyl-accepting chemotaxis (MCP) protein family.</text>
</comment>
<comment type="subcellular location">
    <subcellularLocation>
        <location evidence="1">Cell membrane</location>
    </subcellularLocation>
</comment>
<evidence type="ECO:0000259" key="8">
    <source>
        <dbReference type="PROSITE" id="PS50111"/>
    </source>
</evidence>
<dbReference type="InterPro" id="IPR004089">
    <property type="entry name" value="MCPsignal_dom"/>
</dbReference>
<dbReference type="Pfam" id="PF00015">
    <property type="entry name" value="MCPsignal"/>
    <property type="match status" value="1"/>
</dbReference>
<keyword evidence="11" id="KW-1185">Reference proteome</keyword>
<feature type="transmembrane region" description="Helical" evidence="7">
    <location>
        <begin position="20"/>
        <end position="39"/>
    </location>
</feature>
<keyword evidence="7" id="KW-1133">Transmembrane helix</keyword>
<dbReference type="PROSITE" id="PS50885">
    <property type="entry name" value="HAMP"/>
    <property type="match status" value="1"/>
</dbReference>
<evidence type="ECO:0000256" key="1">
    <source>
        <dbReference type="ARBA" id="ARBA00004236"/>
    </source>
</evidence>
<feature type="transmembrane region" description="Helical" evidence="7">
    <location>
        <begin position="321"/>
        <end position="345"/>
    </location>
</feature>
<evidence type="ECO:0000256" key="5">
    <source>
        <dbReference type="ARBA" id="ARBA00029447"/>
    </source>
</evidence>
<dbReference type="InterPro" id="IPR003660">
    <property type="entry name" value="HAMP_dom"/>
</dbReference>
<dbReference type="SUPFAM" id="SSF58104">
    <property type="entry name" value="Methyl-accepting chemotaxis protein (MCP) signaling domain"/>
    <property type="match status" value="1"/>
</dbReference>
<dbReference type="SMART" id="SM00283">
    <property type="entry name" value="MA"/>
    <property type="match status" value="1"/>
</dbReference>
<dbReference type="RefSeq" id="WP_307225718.1">
    <property type="nucleotide sequence ID" value="NZ_JAUSTT010000001.1"/>
</dbReference>
<name>A0ABT9WM20_9BACI</name>
<dbReference type="Gene3D" id="1.10.287.950">
    <property type="entry name" value="Methyl-accepting chemotaxis protein"/>
    <property type="match status" value="1"/>
</dbReference>
<keyword evidence="4 6" id="KW-0807">Transducer</keyword>
<dbReference type="CDD" id="cd11386">
    <property type="entry name" value="MCP_signal"/>
    <property type="match status" value="1"/>
</dbReference>
<evidence type="ECO:0000256" key="4">
    <source>
        <dbReference type="ARBA" id="ARBA00023224"/>
    </source>
</evidence>
<dbReference type="Proteomes" id="UP001223586">
    <property type="component" value="Unassembled WGS sequence"/>
</dbReference>
<evidence type="ECO:0000256" key="6">
    <source>
        <dbReference type="PROSITE-ProRule" id="PRU00284"/>
    </source>
</evidence>
<dbReference type="EMBL" id="JAUSTT010000001">
    <property type="protein sequence ID" value="MDQ0174337.1"/>
    <property type="molecule type" value="Genomic_DNA"/>
</dbReference>
<dbReference type="PANTHER" id="PTHR32089">
    <property type="entry name" value="METHYL-ACCEPTING CHEMOTAXIS PROTEIN MCPB"/>
    <property type="match status" value="1"/>
</dbReference>
<proteinExistence type="inferred from homology"/>
<evidence type="ECO:0000256" key="7">
    <source>
        <dbReference type="SAM" id="Phobius"/>
    </source>
</evidence>
<accession>A0ABT9WM20</accession>
<evidence type="ECO:0000259" key="9">
    <source>
        <dbReference type="PROSITE" id="PS50885"/>
    </source>
</evidence>
<dbReference type="PANTHER" id="PTHR32089:SF112">
    <property type="entry name" value="LYSOZYME-LIKE PROTEIN-RELATED"/>
    <property type="match status" value="1"/>
</dbReference>
<feature type="domain" description="Methyl-accepting transducer" evidence="8">
    <location>
        <begin position="414"/>
        <end position="650"/>
    </location>
</feature>
<dbReference type="Pfam" id="PF00672">
    <property type="entry name" value="HAMP"/>
    <property type="match status" value="1"/>
</dbReference>
<keyword evidence="3 7" id="KW-0472">Membrane</keyword>
<protein>
    <submittedName>
        <fullName evidence="10">Methyl-accepting chemotaxis protein</fullName>
    </submittedName>
</protein>
<evidence type="ECO:0000256" key="3">
    <source>
        <dbReference type="ARBA" id="ARBA00023136"/>
    </source>
</evidence>
<dbReference type="CDD" id="cd06225">
    <property type="entry name" value="HAMP"/>
    <property type="match status" value="1"/>
</dbReference>
<dbReference type="Gene3D" id="6.10.340.10">
    <property type="match status" value="1"/>
</dbReference>
<feature type="domain" description="HAMP" evidence="9">
    <location>
        <begin position="343"/>
        <end position="395"/>
    </location>
</feature>
<evidence type="ECO:0000256" key="2">
    <source>
        <dbReference type="ARBA" id="ARBA00022475"/>
    </source>
</evidence>
<comment type="caution">
    <text evidence="10">The sequence shown here is derived from an EMBL/GenBank/DDBJ whole genome shotgun (WGS) entry which is preliminary data.</text>
</comment>
<organism evidence="10 11">
    <name type="scientific">Bacillus chungangensis</name>
    <dbReference type="NCBI Taxonomy" id="587633"/>
    <lineage>
        <taxon>Bacteria</taxon>
        <taxon>Bacillati</taxon>
        <taxon>Bacillota</taxon>
        <taxon>Bacilli</taxon>
        <taxon>Bacillales</taxon>
        <taxon>Bacillaceae</taxon>
        <taxon>Bacillus</taxon>
    </lineage>
</organism>
<reference evidence="10 11" key="1">
    <citation type="submission" date="2023-07" db="EMBL/GenBank/DDBJ databases">
        <title>Genomic Encyclopedia of Type Strains, Phase IV (KMG-IV): sequencing the most valuable type-strain genomes for metagenomic binning, comparative biology and taxonomic classification.</title>
        <authorList>
            <person name="Goeker M."/>
        </authorList>
    </citation>
    <scope>NUCLEOTIDE SEQUENCE [LARGE SCALE GENOMIC DNA]</scope>
    <source>
        <strain evidence="10 11">DSM 23837</strain>
    </source>
</reference>
<dbReference type="SMART" id="SM00304">
    <property type="entry name" value="HAMP"/>
    <property type="match status" value="1"/>
</dbReference>
<gene>
    <name evidence="10" type="ORF">J2S08_000168</name>
</gene>
<keyword evidence="2" id="KW-1003">Cell membrane</keyword>